<evidence type="ECO:0000313" key="11">
    <source>
        <dbReference type="Proteomes" id="UP001516620"/>
    </source>
</evidence>
<dbReference type="InterPro" id="IPR024528">
    <property type="entry name" value="ThrE_2"/>
</dbReference>
<feature type="domain" description="Threonine/Serine exporter ThrE" evidence="9">
    <location>
        <begin position="45"/>
        <end position="170"/>
    </location>
</feature>
<comment type="similarity">
    <text evidence="7">Belongs to the ThrE exporter (TC 2.A.79) family.</text>
</comment>
<sequence>MRVVARGGSLSHRLCHRSRDRRRIYRDITRARRRRSDPMYLFVHLLASFIASGAFGILFNAPKRTLLQCGLSGMVGWMVYILLESQMGGVFATVAATFLVGALSQLFARIYKKPVIIFSVAGIIPLVPGGLAYDAMRRFVENQYDLAVELAAKAFLLSGSIAIGLVLSEVLGQLLIRRVPRRRLRRRADK</sequence>
<evidence type="ECO:0000256" key="6">
    <source>
        <dbReference type="ARBA" id="ARBA00023136"/>
    </source>
</evidence>
<evidence type="ECO:0000313" key="10">
    <source>
        <dbReference type="EMBL" id="MBM6994310.1"/>
    </source>
</evidence>
<feature type="transmembrane region" description="Helical" evidence="8">
    <location>
        <begin position="115"/>
        <end position="135"/>
    </location>
</feature>
<name>A0ABS2GZH9_9BACL</name>
<evidence type="ECO:0000256" key="4">
    <source>
        <dbReference type="ARBA" id="ARBA00022692"/>
    </source>
</evidence>
<keyword evidence="11" id="KW-1185">Reference proteome</keyword>
<evidence type="ECO:0000259" key="9">
    <source>
        <dbReference type="Pfam" id="PF12821"/>
    </source>
</evidence>
<evidence type="ECO:0000256" key="3">
    <source>
        <dbReference type="ARBA" id="ARBA00022519"/>
    </source>
</evidence>
<feature type="transmembrane region" description="Helical" evidence="8">
    <location>
        <begin position="89"/>
        <end position="108"/>
    </location>
</feature>
<organism evidence="10 11">
    <name type="scientific">Paenibacillus rhizolycopersici</name>
    <dbReference type="NCBI Taxonomy" id="2780073"/>
    <lineage>
        <taxon>Bacteria</taxon>
        <taxon>Bacillati</taxon>
        <taxon>Bacillota</taxon>
        <taxon>Bacilli</taxon>
        <taxon>Bacillales</taxon>
        <taxon>Paenibacillaceae</taxon>
        <taxon>Paenibacillus</taxon>
    </lineage>
</organism>
<proteinExistence type="inferred from homology"/>
<feature type="transmembrane region" description="Helical" evidence="8">
    <location>
        <begin position="155"/>
        <end position="176"/>
    </location>
</feature>
<evidence type="ECO:0000256" key="5">
    <source>
        <dbReference type="ARBA" id="ARBA00022989"/>
    </source>
</evidence>
<evidence type="ECO:0000256" key="1">
    <source>
        <dbReference type="ARBA" id="ARBA00004651"/>
    </source>
</evidence>
<evidence type="ECO:0000256" key="7">
    <source>
        <dbReference type="ARBA" id="ARBA00034125"/>
    </source>
</evidence>
<keyword evidence="5 8" id="KW-1133">Transmembrane helix</keyword>
<keyword evidence="4 8" id="KW-0812">Transmembrane</keyword>
<comment type="caution">
    <text evidence="10">The sequence shown here is derived from an EMBL/GenBank/DDBJ whole genome shotgun (WGS) entry which is preliminary data.</text>
</comment>
<dbReference type="PANTHER" id="PTHR34390:SF1">
    <property type="entry name" value="SUCCINATE TRANSPORTER SUBUNIT YJJB-RELATED"/>
    <property type="match status" value="1"/>
</dbReference>
<reference evidence="10 11" key="1">
    <citation type="submission" date="2021-01" db="EMBL/GenBank/DDBJ databases">
        <title>Paenibacillus sp.nov. isolated from the rhizosphere soil of tomato plant.</title>
        <authorList>
            <person name="Thin K.K."/>
            <person name="Zhang X."/>
            <person name="He S."/>
        </authorList>
    </citation>
    <scope>NUCLEOTIDE SEQUENCE [LARGE SCALE GENOMIC DNA]</scope>
    <source>
        <strain evidence="10 11">DXFW5</strain>
    </source>
</reference>
<accession>A0ABS2GZH9</accession>
<dbReference type="Proteomes" id="UP001516620">
    <property type="component" value="Unassembled WGS sequence"/>
</dbReference>
<evidence type="ECO:0000256" key="2">
    <source>
        <dbReference type="ARBA" id="ARBA00022475"/>
    </source>
</evidence>
<dbReference type="InterPro" id="IPR050539">
    <property type="entry name" value="ThrE_Dicarb/AminoAcid_Exp"/>
</dbReference>
<dbReference type="EMBL" id="JADCNN020000001">
    <property type="protein sequence ID" value="MBM6994310.1"/>
    <property type="molecule type" value="Genomic_DNA"/>
</dbReference>
<gene>
    <name evidence="10" type="ORF">IM700_001380</name>
</gene>
<keyword evidence="2" id="KW-1003">Cell membrane</keyword>
<protein>
    <submittedName>
        <fullName evidence="10">Threonine/serine exporter family protein</fullName>
    </submittedName>
</protein>
<dbReference type="Pfam" id="PF12821">
    <property type="entry name" value="ThrE_2"/>
    <property type="match status" value="1"/>
</dbReference>
<comment type="subcellular location">
    <subcellularLocation>
        <location evidence="1">Cell membrane</location>
        <topology evidence="1">Multi-pass membrane protein</topology>
    </subcellularLocation>
</comment>
<feature type="transmembrane region" description="Helical" evidence="8">
    <location>
        <begin position="39"/>
        <end position="59"/>
    </location>
</feature>
<dbReference type="PANTHER" id="PTHR34390">
    <property type="entry name" value="UPF0442 PROTEIN YJJB-RELATED"/>
    <property type="match status" value="1"/>
</dbReference>
<keyword evidence="3" id="KW-0997">Cell inner membrane</keyword>
<keyword evidence="6 8" id="KW-0472">Membrane</keyword>
<evidence type="ECO:0000256" key="8">
    <source>
        <dbReference type="SAM" id="Phobius"/>
    </source>
</evidence>